<dbReference type="InterPro" id="IPR003323">
    <property type="entry name" value="OTU_dom"/>
</dbReference>
<protein>
    <recommendedName>
        <fullName evidence="3">ubiquitinyl hydrolase 1</fullName>
        <ecNumber evidence="3">3.4.19.12</ecNumber>
    </recommendedName>
</protein>
<dbReference type="FunFam" id="1.20.1300.20:FF:000001">
    <property type="entry name" value="Ubiquitin thioesterase OTUB1"/>
    <property type="match status" value="1"/>
</dbReference>
<dbReference type="MEROPS" id="C65.001"/>
<dbReference type="GO" id="GO:0043130">
    <property type="term" value="F:ubiquitin binding"/>
    <property type="evidence" value="ECO:0000318"/>
    <property type="project" value="GO_Central"/>
</dbReference>
<dbReference type="EC" id="3.4.19.12" evidence="3"/>
<evidence type="ECO:0000256" key="4">
    <source>
        <dbReference type="ARBA" id="ARBA00022670"/>
    </source>
</evidence>
<dbReference type="HOGENOM" id="CLU_014832_3_4_1"/>
<gene>
    <name evidence="9" type="ORF">NEMVEDRAFT_v1g96243</name>
</gene>
<dbReference type="CDD" id="cd22763">
    <property type="entry name" value="OTUB1"/>
    <property type="match status" value="1"/>
</dbReference>
<evidence type="ECO:0000313" key="10">
    <source>
        <dbReference type="Proteomes" id="UP000001593"/>
    </source>
</evidence>
<dbReference type="KEGG" id="nve:5516055"/>
<keyword evidence="7" id="KW-0788">Thiol protease</keyword>
<reference evidence="9 10" key="1">
    <citation type="journal article" date="2007" name="Science">
        <title>Sea anemone genome reveals ancestral eumetazoan gene repertoire and genomic organization.</title>
        <authorList>
            <person name="Putnam N.H."/>
            <person name="Srivastava M."/>
            <person name="Hellsten U."/>
            <person name="Dirks B."/>
            <person name="Chapman J."/>
            <person name="Salamov A."/>
            <person name="Terry A."/>
            <person name="Shapiro H."/>
            <person name="Lindquist E."/>
            <person name="Kapitonov V.V."/>
            <person name="Jurka J."/>
            <person name="Genikhovich G."/>
            <person name="Grigoriev I.V."/>
            <person name="Lucas S.M."/>
            <person name="Steele R.E."/>
            <person name="Finnerty J.R."/>
            <person name="Technau U."/>
            <person name="Martindale M.Q."/>
            <person name="Rokhsar D.S."/>
        </authorList>
    </citation>
    <scope>NUCLEOTIDE SEQUENCE [LARGE SCALE GENOMIC DNA]</scope>
    <source>
        <strain evidence="10">CH2 X CH6</strain>
    </source>
</reference>
<dbReference type="Proteomes" id="UP000001593">
    <property type="component" value="Unassembled WGS sequence"/>
</dbReference>
<dbReference type="GO" id="GO:0004843">
    <property type="term" value="F:cysteine-type deubiquitinase activity"/>
    <property type="evidence" value="ECO:0000318"/>
    <property type="project" value="GO_Central"/>
</dbReference>
<dbReference type="OMA" id="ADHVQIT"/>
<evidence type="ECO:0000256" key="2">
    <source>
        <dbReference type="ARBA" id="ARBA00006579"/>
    </source>
</evidence>
<dbReference type="InterPro" id="IPR042467">
    <property type="entry name" value="Peptidase_C65_otubain_sub2"/>
</dbReference>
<name>A7RWX6_NEMVE</name>
<proteinExistence type="inferred from homology"/>
<feature type="domain" description="OTU" evidence="8">
    <location>
        <begin position="8"/>
        <end position="200"/>
    </location>
</feature>
<dbReference type="Gene3D" id="3.30.200.60">
    <property type="entry name" value="Peptidase C65 Otubain, subdomain 1"/>
    <property type="match status" value="1"/>
</dbReference>
<dbReference type="PANTHER" id="PTHR12931:SF15">
    <property type="entry name" value="UBIQUITIN THIOESTERASE OTUBAIN-LIKE"/>
    <property type="match status" value="1"/>
</dbReference>
<dbReference type="PANTHER" id="PTHR12931">
    <property type="entry name" value="UBIQUITIN THIOLESTERASE PROTEIN OTUB"/>
    <property type="match status" value="1"/>
</dbReference>
<evidence type="ECO:0000256" key="7">
    <source>
        <dbReference type="ARBA" id="ARBA00022807"/>
    </source>
</evidence>
<dbReference type="PhylomeDB" id="A7RWX6"/>
<evidence type="ECO:0000256" key="5">
    <source>
        <dbReference type="ARBA" id="ARBA00022786"/>
    </source>
</evidence>
<dbReference type="Gene3D" id="1.20.1300.20">
    <property type="entry name" value="Peptidase C65 Otubain, subdomain 2"/>
    <property type="match status" value="1"/>
</dbReference>
<evidence type="ECO:0000259" key="8">
    <source>
        <dbReference type="PROSITE" id="PS50802"/>
    </source>
</evidence>
<keyword evidence="10" id="KW-1185">Reference proteome</keyword>
<evidence type="ECO:0000256" key="6">
    <source>
        <dbReference type="ARBA" id="ARBA00022801"/>
    </source>
</evidence>
<keyword evidence="6" id="KW-0378">Hydrolase</keyword>
<dbReference type="SUPFAM" id="SSF54001">
    <property type="entry name" value="Cysteine proteinases"/>
    <property type="match status" value="1"/>
</dbReference>
<sequence>QSLSAQYSHVRRTRGDGNCFFRAFGFSYFEKLLTDEKEYQRFKDLAARSKDELVELNFPAFTIEDFHEVFMEVLDMMGNNATEDQLIQKFQDEGISNYLVVYLRLLTSAQLQRNAVFFENFIEGERTVKEFCNQEVEPMGKESDHIHIIGLTEALGVCIRVEYVDRTGDDVNHHDFPEDGSTPIVHLLYRPGHYDVLYLANQ</sequence>
<dbReference type="InterPro" id="IPR038765">
    <property type="entry name" value="Papain-like_cys_pep_sf"/>
</dbReference>
<dbReference type="AlphaFoldDB" id="A7RWX6"/>
<organism evidence="9 10">
    <name type="scientific">Nematostella vectensis</name>
    <name type="common">Starlet sea anemone</name>
    <dbReference type="NCBI Taxonomy" id="45351"/>
    <lineage>
        <taxon>Eukaryota</taxon>
        <taxon>Metazoa</taxon>
        <taxon>Cnidaria</taxon>
        <taxon>Anthozoa</taxon>
        <taxon>Hexacorallia</taxon>
        <taxon>Actiniaria</taxon>
        <taxon>Edwardsiidae</taxon>
        <taxon>Nematostella</taxon>
    </lineage>
</organism>
<feature type="non-terminal residue" evidence="9">
    <location>
        <position position="202"/>
    </location>
</feature>
<dbReference type="Pfam" id="PF10275">
    <property type="entry name" value="Peptidase_C65"/>
    <property type="match status" value="1"/>
</dbReference>
<keyword evidence="4" id="KW-0645">Protease</keyword>
<dbReference type="InterPro" id="IPR042468">
    <property type="entry name" value="Peptidase_C65_otubain_sub1"/>
</dbReference>
<dbReference type="STRING" id="45351.A7RWX6"/>
<evidence type="ECO:0000256" key="3">
    <source>
        <dbReference type="ARBA" id="ARBA00012759"/>
    </source>
</evidence>
<accession>A7RWX6</accession>
<comment type="similarity">
    <text evidence="2">Belongs to the peptidase C65 family.</text>
</comment>
<keyword evidence="5" id="KW-0833">Ubl conjugation pathway</keyword>
<dbReference type="eggNOG" id="KOG3991">
    <property type="taxonomic scope" value="Eukaryota"/>
</dbReference>
<dbReference type="InterPro" id="IPR019400">
    <property type="entry name" value="Peptidase_C65_otubain"/>
</dbReference>
<evidence type="ECO:0000313" key="9">
    <source>
        <dbReference type="EMBL" id="EDO44100.1"/>
    </source>
</evidence>
<dbReference type="EMBL" id="DS469548">
    <property type="protein sequence ID" value="EDO44100.1"/>
    <property type="molecule type" value="Genomic_DNA"/>
</dbReference>
<comment type="catalytic activity">
    <reaction evidence="1">
        <text>Thiol-dependent hydrolysis of ester, thioester, amide, peptide and isopeptide bonds formed by the C-terminal Gly of ubiquitin (a 76-residue protein attached to proteins as an intracellular targeting signal).</text>
        <dbReference type="EC" id="3.4.19.12"/>
    </reaction>
</comment>
<dbReference type="PROSITE" id="PS50802">
    <property type="entry name" value="OTU"/>
    <property type="match status" value="1"/>
</dbReference>
<dbReference type="InParanoid" id="A7RWX6"/>
<evidence type="ECO:0000256" key="1">
    <source>
        <dbReference type="ARBA" id="ARBA00000707"/>
    </source>
</evidence>
<dbReference type="GO" id="GO:0006508">
    <property type="term" value="P:proteolysis"/>
    <property type="evidence" value="ECO:0007669"/>
    <property type="project" value="UniProtKB-KW"/>
</dbReference>